<dbReference type="Proteomes" id="UP000029393">
    <property type="component" value="Unassembled WGS sequence"/>
</dbReference>
<keyword evidence="2" id="KW-1185">Reference proteome</keyword>
<protein>
    <submittedName>
        <fullName evidence="1">Uncharacterized protein</fullName>
    </submittedName>
</protein>
<reference evidence="1 2" key="1">
    <citation type="submission" date="2013-09" db="EMBL/GenBank/DDBJ databases">
        <title>Genome sequencing of Arenimonas metalli.</title>
        <authorList>
            <person name="Chen F."/>
            <person name="Wang G."/>
        </authorList>
    </citation>
    <scope>NUCLEOTIDE SEQUENCE [LARGE SCALE GENOMIC DNA]</scope>
    <source>
        <strain evidence="1 2">CF5-1</strain>
    </source>
</reference>
<accession>A0A091BE65</accession>
<organism evidence="1 2">
    <name type="scientific">Arenimonas metalli CF5-1</name>
    <dbReference type="NCBI Taxonomy" id="1384056"/>
    <lineage>
        <taxon>Bacteria</taxon>
        <taxon>Pseudomonadati</taxon>
        <taxon>Pseudomonadota</taxon>
        <taxon>Gammaproteobacteria</taxon>
        <taxon>Lysobacterales</taxon>
        <taxon>Lysobacteraceae</taxon>
        <taxon>Arenimonas</taxon>
    </lineage>
</organism>
<dbReference type="AlphaFoldDB" id="A0A091BE65"/>
<gene>
    <name evidence="1" type="ORF">N787_03395</name>
</gene>
<comment type="caution">
    <text evidence="1">The sequence shown here is derived from an EMBL/GenBank/DDBJ whole genome shotgun (WGS) entry which is preliminary data.</text>
</comment>
<proteinExistence type="predicted"/>
<name>A0A091BE65_9GAMM</name>
<sequence>MLYVTDERGPFLWIIAKESRPIIRMREITTDL</sequence>
<evidence type="ECO:0000313" key="1">
    <source>
        <dbReference type="EMBL" id="KFN42710.1"/>
    </source>
</evidence>
<evidence type="ECO:0000313" key="2">
    <source>
        <dbReference type="Proteomes" id="UP000029393"/>
    </source>
</evidence>
<dbReference type="EMBL" id="AVCK01000044">
    <property type="protein sequence ID" value="KFN42710.1"/>
    <property type="molecule type" value="Genomic_DNA"/>
</dbReference>